<accession>A0A834HUU1</accession>
<protein>
    <submittedName>
        <fullName evidence="1">Uncharacterized protein</fullName>
    </submittedName>
</protein>
<dbReference type="EMBL" id="WJXA01000001">
    <property type="protein sequence ID" value="KAF7154406.1"/>
    <property type="molecule type" value="Genomic_DNA"/>
</dbReference>
<keyword evidence="2" id="KW-1185">Reference proteome</keyword>
<name>A0A834HUU1_RHOSS</name>
<evidence type="ECO:0000313" key="2">
    <source>
        <dbReference type="Proteomes" id="UP000626092"/>
    </source>
</evidence>
<reference evidence="1" key="1">
    <citation type="submission" date="2019-11" db="EMBL/GenBank/DDBJ databases">
        <authorList>
            <person name="Liu Y."/>
            <person name="Hou J."/>
            <person name="Li T.-Q."/>
            <person name="Guan C.-H."/>
            <person name="Wu X."/>
            <person name="Wu H.-Z."/>
            <person name="Ling F."/>
            <person name="Zhang R."/>
            <person name="Shi X.-G."/>
            <person name="Ren J.-P."/>
            <person name="Chen E.-F."/>
            <person name="Sun J.-M."/>
        </authorList>
    </citation>
    <scope>NUCLEOTIDE SEQUENCE</scope>
    <source>
        <strain evidence="1">Adult_tree_wgs_1</strain>
        <tissue evidence="1">Leaves</tissue>
    </source>
</reference>
<evidence type="ECO:0000313" key="1">
    <source>
        <dbReference type="EMBL" id="KAF7154406.1"/>
    </source>
</evidence>
<dbReference type="AlphaFoldDB" id="A0A834HUU1"/>
<comment type="caution">
    <text evidence="1">The sequence shown here is derived from an EMBL/GenBank/DDBJ whole genome shotgun (WGS) entry which is preliminary data.</text>
</comment>
<organism evidence="1 2">
    <name type="scientific">Rhododendron simsii</name>
    <name type="common">Sims's rhododendron</name>
    <dbReference type="NCBI Taxonomy" id="118357"/>
    <lineage>
        <taxon>Eukaryota</taxon>
        <taxon>Viridiplantae</taxon>
        <taxon>Streptophyta</taxon>
        <taxon>Embryophyta</taxon>
        <taxon>Tracheophyta</taxon>
        <taxon>Spermatophyta</taxon>
        <taxon>Magnoliopsida</taxon>
        <taxon>eudicotyledons</taxon>
        <taxon>Gunneridae</taxon>
        <taxon>Pentapetalae</taxon>
        <taxon>asterids</taxon>
        <taxon>Ericales</taxon>
        <taxon>Ericaceae</taxon>
        <taxon>Ericoideae</taxon>
        <taxon>Rhodoreae</taxon>
        <taxon>Rhododendron</taxon>
    </lineage>
</organism>
<dbReference type="Proteomes" id="UP000626092">
    <property type="component" value="Unassembled WGS sequence"/>
</dbReference>
<sequence length="209" mass="24230">MLHVSSNTKWVKQREKSKERKIYRVVKNNTRAERPKRRKIYRVVKNNNTRAERPKRIPNQQNTLRLVDQINIAGETRKRSQLCINVSEVGNEWLTRSAIAKLSPLRSMAYMQDHLKNLGYSDIQVHPIDANKVVPTFPNIEDRDSVFNGGKMSWLKDCFLEIQTWDDTISTQGGDRSGGEFLGIQRQQCVLAARLWSATARVHGFRVLR</sequence>
<dbReference type="OrthoDB" id="1749483at2759"/>
<proteinExistence type="predicted"/>
<gene>
    <name evidence="1" type="ORF">RHSIM_Rhsim01G0057700</name>
</gene>